<dbReference type="PANTHER" id="PTHR30231">
    <property type="entry name" value="DNA POLYMERASE III SUBUNIT EPSILON"/>
    <property type="match status" value="1"/>
</dbReference>
<dbReference type="RefSeq" id="WP_268116500.1">
    <property type="nucleotide sequence ID" value="NZ_CP113524.1"/>
</dbReference>
<accession>A0ABY7AHX9</accession>
<reference evidence="2" key="1">
    <citation type="submission" date="2022-11" db="EMBL/GenBank/DDBJ databases">
        <title>Lacrimispora xylanolytica sy1, complete genome.</title>
        <authorList>
            <person name="Choi S."/>
        </authorList>
    </citation>
    <scope>NUCLEOTIDE SEQUENCE</scope>
    <source>
        <strain evidence="2">Sy1</strain>
    </source>
</reference>
<dbReference type="EMBL" id="CP113524">
    <property type="protein sequence ID" value="WAJ25823.1"/>
    <property type="molecule type" value="Genomic_DNA"/>
</dbReference>
<dbReference type="Pfam" id="PF00929">
    <property type="entry name" value="RNase_T"/>
    <property type="match status" value="1"/>
</dbReference>
<dbReference type="InterPro" id="IPR036397">
    <property type="entry name" value="RNaseH_sf"/>
</dbReference>
<dbReference type="PANTHER" id="PTHR30231:SF41">
    <property type="entry name" value="DNA POLYMERASE III SUBUNIT EPSILON"/>
    <property type="match status" value="1"/>
</dbReference>
<dbReference type="SUPFAM" id="SSF53098">
    <property type="entry name" value="Ribonuclease H-like"/>
    <property type="match status" value="1"/>
</dbReference>
<dbReference type="InterPro" id="IPR012337">
    <property type="entry name" value="RNaseH-like_sf"/>
</dbReference>
<dbReference type="InterPro" id="IPR013498">
    <property type="entry name" value="Topo_IA_Znf"/>
</dbReference>
<dbReference type="CDD" id="cd06127">
    <property type="entry name" value="DEDDh"/>
    <property type="match status" value="1"/>
</dbReference>
<dbReference type="SUPFAM" id="SSF57783">
    <property type="entry name" value="Zinc beta-ribbon"/>
    <property type="match status" value="1"/>
</dbReference>
<dbReference type="Proteomes" id="UP001163115">
    <property type="component" value="Chromosome"/>
</dbReference>
<dbReference type="SMART" id="SM00479">
    <property type="entry name" value="EXOIII"/>
    <property type="match status" value="1"/>
</dbReference>
<keyword evidence="2" id="KW-0269">Exonuclease</keyword>
<name>A0ABY7AHX9_9FIRM</name>
<evidence type="ECO:0000259" key="1">
    <source>
        <dbReference type="SMART" id="SM00479"/>
    </source>
</evidence>
<dbReference type="Pfam" id="PF01396">
    <property type="entry name" value="Zn_ribbon_Top1"/>
    <property type="match status" value="1"/>
</dbReference>
<proteinExistence type="predicted"/>
<gene>
    <name evidence="2" type="ORF">OW255_10040</name>
</gene>
<evidence type="ECO:0000313" key="2">
    <source>
        <dbReference type="EMBL" id="WAJ25823.1"/>
    </source>
</evidence>
<sequence>MAVRQITGRRLNQYAKDYVVFDLETTGISAQEDSIIEISAIKVRDHNPVEEFTALINPGTHIPVGATNVNGITDDLVKDAPKLTEVLPNFLSFIEGDVLVGHNIQSFDLPFIYRAAEELLEKEVPNDYIDTLHMARECLPMLRRYRLVDISEYFQIETKGAHRALNDCIMNQQCYEQMGRLIKETTVEICPQCGGELRRRSGRFGDFYGCTNYPSCRFTRNV</sequence>
<dbReference type="Gene3D" id="3.30.65.10">
    <property type="entry name" value="Bacterial Topoisomerase I, domain 1"/>
    <property type="match status" value="1"/>
</dbReference>
<protein>
    <submittedName>
        <fullName evidence="2">Exonuclease domain-containing protein</fullName>
    </submittedName>
</protein>
<dbReference type="GO" id="GO:0004527">
    <property type="term" value="F:exonuclease activity"/>
    <property type="evidence" value="ECO:0007669"/>
    <property type="project" value="UniProtKB-KW"/>
</dbReference>
<keyword evidence="3" id="KW-1185">Reference proteome</keyword>
<evidence type="ECO:0000313" key="3">
    <source>
        <dbReference type="Proteomes" id="UP001163115"/>
    </source>
</evidence>
<dbReference type="Gene3D" id="3.30.420.10">
    <property type="entry name" value="Ribonuclease H-like superfamily/Ribonuclease H"/>
    <property type="match status" value="1"/>
</dbReference>
<keyword evidence="2" id="KW-0540">Nuclease</keyword>
<organism evidence="2 3">
    <name type="scientific">Lacrimispora xylanolytica</name>
    <dbReference type="NCBI Taxonomy" id="29375"/>
    <lineage>
        <taxon>Bacteria</taxon>
        <taxon>Bacillati</taxon>
        <taxon>Bacillota</taxon>
        <taxon>Clostridia</taxon>
        <taxon>Lachnospirales</taxon>
        <taxon>Lachnospiraceae</taxon>
        <taxon>Lacrimispora</taxon>
    </lineage>
</organism>
<keyword evidence="2" id="KW-0378">Hydrolase</keyword>
<feature type="domain" description="Exonuclease" evidence="1">
    <location>
        <begin position="17"/>
        <end position="184"/>
    </location>
</feature>
<dbReference type="InterPro" id="IPR006054">
    <property type="entry name" value="DnaQ"/>
</dbReference>
<dbReference type="InterPro" id="IPR013520">
    <property type="entry name" value="Ribonucl_H"/>
</dbReference>
<dbReference type="NCBIfam" id="TIGR00573">
    <property type="entry name" value="dnaq"/>
    <property type="match status" value="1"/>
</dbReference>